<dbReference type="Gene3D" id="3.40.50.300">
    <property type="entry name" value="P-loop containing nucleotide triphosphate hydrolases"/>
    <property type="match status" value="1"/>
</dbReference>
<comment type="similarity">
    <text evidence="1">Belongs to the ABC transporter superfamily.</text>
</comment>
<evidence type="ECO:0000313" key="7">
    <source>
        <dbReference type="EMBL" id="VFU13560.1"/>
    </source>
</evidence>
<dbReference type="PROSITE" id="PS50893">
    <property type="entry name" value="ABC_TRANSPORTER_2"/>
    <property type="match status" value="1"/>
</dbReference>
<name>A0A485LYR1_9ZZZZ</name>
<dbReference type="EMBL" id="CAADRM010000081">
    <property type="protein sequence ID" value="VFU13560.1"/>
    <property type="molecule type" value="Genomic_DNA"/>
</dbReference>
<accession>A0A485LYR1</accession>
<dbReference type="InterPro" id="IPR052156">
    <property type="entry name" value="BCAA_Transport_ATP-bd_LivF"/>
</dbReference>
<dbReference type="InterPro" id="IPR003593">
    <property type="entry name" value="AAA+_ATPase"/>
</dbReference>
<organism evidence="7">
    <name type="scientific">anaerobic digester metagenome</name>
    <dbReference type="NCBI Taxonomy" id="1263854"/>
    <lineage>
        <taxon>unclassified sequences</taxon>
        <taxon>metagenomes</taxon>
        <taxon>ecological metagenomes</taxon>
    </lineage>
</organism>
<proteinExistence type="inferred from homology"/>
<dbReference type="CDD" id="cd03224">
    <property type="entry name" value="ABC_TM1139_LivF_branched"/>
    <property type="match status" value="1"/>
</dbReference>
<dbReference type="SMART" id="SM00382">
    <property type="entry name" value="AAA"/>
    <property type="match status" value="1"/>
</dbReference>
<sequence>MTDNNSEIFLQLNNISVVYSDVIQVLKGVSLTVEKHRIVSLLGSNGAGKTTTLKAISGLLKPENGKVTDGSIFFDGAYIQNSSPEEITRKGIIQVLEGRQPFKYLTIEENLKVGTATRWTRPYKKDLEMVYDYFPALTKRRKTLAGYCSGGELQMLVMGRALMAHPRLLLLDEPSLGLAPLVVREIFRIIRRINEEQGTTIILVEQNANMALQIAHYGYVMENGKIVMEGEAPALRENPDVKEFYLGVSAGGKTRTYKDIKSYRRRKRWL</sequence>
<dbReference type="PANTHER" id="PTHR43820">
    <property type="entry name" value="HIGH-AFFINITY BRANCHED-CHAIN AMINO ACID TRANSPORT ATP-BINDING PROTEIN LIVF"/>
    <property type="match status" value="1"/>
</dbReference>
<dbReference type="AlphaFoldDB" id="A0A485LYR1"/>
<evidence type="ECO:0000256" key="5">
    <source>
        <dbReference type="ARBA" id="ARBA00022970"/>
    </source>
</evidence>
<evidence type="ECO:0000256" key="2">
    <source>
        <dbReference type="ARBA" id="ARBA00022448"/>
    </source>
</evidence>
<reference evidence="7" key="1">
    <citation type="submission" date="2019-03" db="EMBL/GenBank/DDBJ databases">
        <authorList>
            <person name="Hao L."/>
        </authorList>
    </citation>
    <scope>NUCLEOTIDE SEQUENCE</scope>
</reference>
<dbReference type="PROSITE" id="PS00211">
    <property type="entry name" value="ABC_TRANSPORTER_1"/>
    <property type="match status" value="1"/>
</dbReference>
<dbReference type="Pfam" id="PF00005">
    <property type="entry name" value="ABC_tran"/>
    <property type="match status" value="1"/>
</dbReference>
<dbReference type="SUPFAM" id="SSF52540">
    <property type="entry name" value="P-loop containing nucleoside triphosphate hydrolases"/>
    <property type="match status" value="1"/>
</dbReference>
<keyword evidence="4 7" id="KW-0067">ATP-binding</keyword>
<dbReference type="GO" id="GO:0005524">
    <property type="term" value="F:ATP binding"/>
    <property type="evidence" value="ECO:0007669"/>
    <property type="project" value="UniProtKB-KW"/>
</dbReference>
<keyword evidence="5" id="KW-0029">Amino-acid transport</keyword>
<dbReference type="PANTHER" id="PTHR43820:SF8">
    <property type="entry name" value="ABC TRANSPORTER SUBSTRATE-BINDING PROTEIN"/>
    <property type="match status" value="1"/>
</dbReference>
<dbReference type="GO" id="GO:0016887">
    <property type="term" value="F:ATP hydrolysis activity"/>
    <property type="evidence" value="ECO:0007669"/>
    <property type="project" value="InterPro"/>
</dbReference>
<evidence type="ECO:0000256" key="1">
    <source>
        <dbReference type="ARBA" id="ARBA00005417"/>
    </source>
</evidence>
<dbReference type="GO" id="GO:0015807">
    <property type="term" value="P:L-amino acid transport"/>
    <property type="evidence" value="ECO:0007669"/>
    <property type="project" value="TreeGrafter"/>
</dbReference>
<protein>
    <submittedName>
        <fullName evidence="7">Leucine/isoleucine/valine transporter subunit ATP-binding component of ABC superfamily</fullName>
    </submittedName>
</protein>
<keyword evidence="3" id="KW-0547">Nucleotide-binding</keyword>
<gene>
    <name evidence="7" type="primary">livF</name>
    <name evidence="7" type="ORF">SCFA_20030</name>
</gene>
<dbReference type="InterPro" id="IPR003439">
    <property type="entry name" value="ABC_transporter-like_ATP-bd"/>
</dbReference>
<dbReference type="InterPro" id="IPR027417">
    <property type="entry name" value="P-loop_NTPase"/>
</dbReference>
<keyword evidence="2" id="KW-0813">Transport</keyword>
<feature type="domain" description="ABC transporter" evidence="6">
    <location>
        <begin position="10"/>
        <end position="248"/>
    </location>
</feature>
<dbReference type="GO" id="GO:0015658">
    <property type="term" value="F:branched-chain amino acid transmembrane transporter activity"/>
    <property type="evidence" value="ECO:0007669"/>
    <property type="project" value="TreeGrafter"/>
</dbReference>
<dbReference type="InterPro" id="IPR017871">
    <property type="entry name" value="ABC_transporter-like_CS"/>
</dbReference>
<evidence type="ECO:0000256" key="4">
    <source>
        <dbReference type="ARBA" id="ARBA00022840"/>
    </source>
</evidence>
<evidence type="ECO:0000256" key="3">
    <source>
        <dbReference type="ARBA" id="ARBA00022741"/>
    </source>
</evidence>
<evidence type="ECO:0000259" key="6">
    <source>
        <dbReference type="PROSITE" id="PS50893"/>
    </source>
</evidence>